<name>A0ACD0P0J2_9BASI</name>
<evidence type="ECO:0000313" key="1">
    <source>
        <dbReference type="EMBL" id="PWN51531.1"/>
    </source>
</evidence>
<gene>
    <name evidence="1" type="ORF">IE53DRAFT_367983</name>
</gene>
<dbReference type="EMBL" id="KZ819836">
    <property type="protein sequence ID" value="PWN51531.1"/>
    <property type="molecule type" value="Genomic_DNA"/>
</dbReference>
<accession>A0ACD0P0J2</accession>
<dbReference type="Proteomes" id="UP000245626">
    <property type="component" value="Unassembled WGS sequence"/>
</dbReference>
<proteinExistence type="predicted"/>
<keyword evidence="2" id="KW-1185">Reference proteome</keyword>
<reference evidence="1 2" key="1">
    <citation type="journal article" date="2018" name="Mol. Biol. Evol.">
        <title>Broad Genomic Sampling Reveals a Smut Pathogenic Ancestry of the Fungal Clade Ustilaginomycotina.</title>
        <authorList>
            <person name="Kijpornyongpan T."/>
            <person name="Mondo S.J."/>
            <person name="Barry K."/>
            <person name="Sandor L."/>
            <person name="Lee J."/>
            <person name="Lipzen A."/>
            <person name="Pangilinan J."/>
            <person name="LaButti K."/>
            <person name="Hainaut M."/>
            <person name="Henrissat B."/>
            <person name="Grigoriev I.V."/>
            <person name="Spatafora J.W."/>
            <person name="Aime M.C."/>
        </authorList>
    </citation>
    <scope>NUCLEOTIDE SEQUENCE [LARGE SCALE GENOMIC DNA]</scope>
    <source>
        <strain evidence="1 2">SA 807</strain>
    </source>
</reference>
<protein>
    <submittedName>
        <fullName evidence="1">Uncharacterized protein</fullName>
    </submittedName>
</protein>
<evidence type="ECO:0000313" key="2">
    <source>
        <dbReference type="Proteomes" id="UP000245626"/>
    </source>
</evidence>
<sequence>MLLLWKAKRLEKVESTLLFSVVFVLTILTVIDVRGVSAKPLPLPERVEFSNVNGTVTMYCREVSCSGQNPSPSNFSSSSNSSSSSSSRLQRGRGAIFSSTLTVVLAVCFISSILV</sequence>
<organism evidence="1 2">
    <name type="scientific">Violaceomyces palustris</name>
    <dbReference type="NCBI Taxonomy" id="1673888"/>
    <lineage>
        <taxon>Eukaryota</taxon>
        <taxon>Fungi</taxon>
        <taxon>Dikarya</taxon>
        <taxon>Basidiomycota</taxon>
        <taxon>Ustilaginomycotina</taxon>
        <taxon>Ustilaginomycetes</taxon>
        <taxon>Violaceomycetales</taxon>
        <taxon>Violaceomycetaceae</taxon>
        <taxon>Violaceomyces</taxon>
    </lineage>
</organism>